<sequence length="277" mass="27600">MRYSVSALVLALPAFTYAVSLNDFPPRLTDLPSACKSVYTQQIDGCGPSDFGGGPCSTACVHGLDDLTRPILRNCQGVSGQNIIAAFLAGDGPTSVCTNANAVLSGGNDDPPQSQSQSQSKDSSSHSSTASRLSPTSSMTSEVASPSATISSSSSSSRQTATSALASPETPSSTTATPVEASGTATASSFASATSGLLVDTSSAPSGAHTQAATASQTTELSPQESLMKDGSGGGSPFDSTGNLSNAAGKCIDLGASLPTTVAIAIAAGFLMYFDCR</sequence>
<keyword evidence="5" id="KW-1185">Reference proteome</keyword>
<evidence type="ECO:0000256" key="3">
    <source>
        <dbReference type="SAM" id="SignalP"/>
    </source>
</evidence>
<gene>
    <name evidence="4" type="ORF">K431DRAFT_282733</name>
</gene>
<dbReference type="Proteomes" id="UP000799441">
    <property type="component" value="Unassembled WGS sequence"/>
</dbReference>
<feature type="region of interest" description="Disordered" evidence="1">
    <location>
        <begin position="201"/>
        <end position="240"/>
    </location>
</feature>
<evidence type="ECO:0000256" key="1">
    <source>
        <dbReference type="SAM" id="MobiDB-lite"/>
    </source>
</evidence>
<dbReference type="EMBL" id="MU003775">
    <property type="protein sequence ID" value="KAF2723639.1"/>
    <property type="molecule type" value="Genomic_DNA"/>
</dbReference>
<feature type="signal peptide" evidence="3">
    <location>
        <begin position="1"/>
        <end position="18"/>
    </location>
</feature>
<feature type="region of interest" description="Disordered" evidence="1">
    <location>
        <begin position="101"/>
        <end position="181"/>
    </location>
</feature>
<name>A0A9P4QC17_9PEZI</name>
<keyword evidence="3" id="KW-0732">Signal</keyword>
<evidence type="ECO:0008006" key="6">
    <source>
        <dbReference type="Google" id="ProtNLM"/>
    </source>
</evidence>
<feature type="transmembrane region" description="Helical" evidence="2">
    <location>
        <begin position="254"/>
        <end position="274"/>
    </location>
</feature>
<comment type="caution">
    <text evidence="4">The sequence shown here is derived from an EMBL/GenBank/DDBJ whole genome shotgun (WGS) entry which is preliminary data.</text>
</comment>
<accession>A0A9P4QC17</accession>
<dbReference type="OrthoDB" id="5427833at2759"/>
<organism evidence="4 5">
    <name type="scientific">Polychaeton citri CBS 116435</name>
    <dbReference type="NCBI Taxonomy" id="1314669"/>
    <lineage>
        <taxon>Eukaryota</taxon>
        <taxon>Fungi</taxon>
        <taxon>Dikarya</taxon>
        <taxon>Ascomycota</taxon>
        <taxon>Pezizomycotina</taxon>
        <taxon>Dothideomycetes</taxon>
        <taxon>Dothideomycetidae</taxon>
        <taxon>Capnodiales</taxon>
        <taxon>Capnodiaceae</taxon>
        <taxon>Polychaeton</taxon>
    </lineage>
</organism>
<protein>
    <recommendedName>
        <fullName evidence="6">Extracellular membrane protein CFEM domain-containing protein</fullName>
    </recommendedName>
</protein>
<feature type="compositionally biased region" description="Low complexity" evidence="1">
    <location>
        <begin position="208"/>
        <end position="219"/>
    </location>
</feature>
<proteinExistence type="predicted"/>
<dbReference type="AlphaFoldDB" id="A0A9P4QC17"/>
<feature type="chain" id="PRO_5040374367" description="Extracellular membrane protein CFEM domain-containing protein" evidence="3">
    <location>
        <begin position="19"/>
        <end position="277"/>
    </location>
</feature>
<evidence type="ECO:0000256" key="2">
    <source>
        <dbReference type="SAM" id="Phobius"/>
    </source>
</evidence>
<keyword evidence="2" id="KW-1133">Transmembrane helix</keyword>
<reference evidence="4" key="1">
    <citation type="journal article" date="2020" name="Stud. Mycol.">
        <title>101 Dothideomycetes genomes: a test case for predicting lifestyles and emergence of pathogens.</title>
        <authorList>
            <person name="Haridas S."/>
            <person name="Albert R."/>
            <person name="Binder M."/>
            <person name="Bloem J."/>
            <person name="Labutti K."/>
            <person name="Salamov A."/>
            <person name="Andreopoulos B."/>
            <person name="Baker S."/>
            <person name="Barry K."/>
            <person name="Bills G."/>
            <person name="Bluhm B."/>
            <person name="Cannon C."/>
            <person name="Castanera R."/>
            <person name="Culley D."/>
            <person name="Daum C."/>
            <person name="Ezra D."/>
            <person name="Gonzalez J."/>
            <person name="Henrissat B."/>
            <person name="Kuo A."/>
            <person name="Liang C."/>
            <person name="Lipzen A."/>
            <person name="Lutzoni F."/>
            <person name="Magnuson J."/>
            <person name="Mondo S."/>
            <person name="Nolan M."/>
            <person name="Ohm R."/>
            <person name="Pangilinan J."/>
            <person name="Park H.-J."/>
            <person name="Ramirez L."/>
            <person name="Alfaro M."/>
            <person name="Sun H."/>
            <person name="Tritt A."/>
            <person name="Yoshinaga Y."/>
            <person name="Zwiers L.-H."/>
            <person name="Turgeon B."/>
            <person name="Goodwin S."/>
            <person name="Spatafora J."/>
            <person name="Crous P."/>
            <person name="Grigoriev I."/>
        </authorList>
    </citation>
    <scope>NUCLEOTIDE SEQUENCE</scope>
    <source>
        <strain evidence="4">CBS 116435</strain>
    </source>
</reference>
<keyword evidence="2" id="KW-0472">Membrane</keyword>
<evidence type="ECO:0000313" key="4">
    <source>
        <dbReference type="EMBL" id="KAF2723639.1"/>
    </source>
</evidence>
<keyword evidence="2" id="KW-0812">Transmembrane</keyword>
<feature type="compositionally biased region" description="Low complexity" evidence="1">
    <location>
        <begin position="113"/>
        <end position="181"/>
    </location>
</feature>
<evidence type="ECO:0000313" key="5">
    <source>
        <dbReference type="Proteomes" id="UP000799441"/>
    </source>
</evidence>